<comment type="function">
    <text evidence="12">One of the essential components for the initiation of protein synthesis. Protects formylmethionyl-tRNA from spontaneous hydrolysis and promotes its binding to the 30S ribosomal subunits. Also involved in the hydrolysis of GTP during the formation of the 70S ribosomal complex.</text>
</comment>
<dbReference type="PROSITE" id="PS51722">
    <property type="entry name" value="G_TR_2"/>
    <property type="match status" value="1"/>
</dbReference>
<dbReference type="CDD" id="cd02134">
    <property type="entry name" value="KH-II_NusA_rpt1"/>
    <property type="match status" value="1"/>
</dbReference>
<comment type="similarity">
    <text evidence="1">Belongs to the TRAFAC class translation factor GTPase superfamily. Classic translation factor GTPase family. IF-2 subfamily.</text>
</comment>
<dbReference type="InterPro" id="IPR036925">
    <property type="entry name" value="TIF_IF2_dom3_sf"/>
</dbReference>
<dbReference type="Gene3D" id="1.10.10.2480">
    <property type="match status" value="1"/>
</dbReference>
<evidence type="ECO:0000256" key="10">
    <source>
        <dbReference type="ARBA" id="ARBA00023134"/>
    </source>
</evidence>
<evidence type="ECO:0000256" key="13">
    <source>
        <dbReference type="ARBA" id="ARBA00044105"/>
    </source>
</evidence>
<dbReference type="InterPro" id="IPR009019">
    <property type="entry name" value="KH_sf_prok-type"/>
</dbReference>
<name>A0A9P1BEV3_9DINO</name>
<dbReference type="NCBIfam" id="TIGR00231">
    <property type="entry name" value="small_GTP"/>
    <property type="match status" value="1"/>
</dbReference>
<dbReference type="Pfam" id="PF04760">
    <property type="entry name" value="IF2_N"/>
    <property type="match status" value="2"/>
</dbReference>
<dbReference type="SUPFAM" id="SSF54814">
    <property type="entry name" value="Prokaryotic type KH domain (KH-domain type II)"/>
    <property type="match status" value="2"/>
</dbReference>
<keyword evidence="10" id="KW-0342">GTP-binding</keyword>
<dbReference type="InterPro" id="IPR030842">
    <property type="entry name" value="TF_NusA_bacterial"/>
</dbReference>
<evidence type="ECO:0000256" key="12">
    <source>
        <dbReference type="ARBA" id="ARBA00025162"/>
    </source>
</evidence>
<dbReference type="OrthoDB" id="361630at2759"/>
<evidence type="ECO:0000256" key="3">
    <source>
        <dbReference type="ARBA" id="ARBA00022490"/>
    </source>
</evidence>
<feature type="region of interest" description="Disordered" evidence="14">
    <location>
        <begin position="388"/>
        <end position="477"/>
    </location>
</feature>
<evidence type="ECO:0000256" key="7">
    <source>
        <dbReference type="ARBA" id="ARBA00022884"/>
    </source>
</evidence>
<evidence type="ECO:0000259" key="16">
    <source>
        <dbReference type="PROSITE" id="PS51722"/>
    </source>
</evidence>
<evidence type="ECO:0000256" key="14">
    <source>
        <dbReference type="SAM" id="MobiDB-lite"/>
    </source>
</evidence>
<dbReference type="GO" id="GO:0003700">
    <property type="term" value="F:DNA-binding transcription factor activity"/>
    <property type="evidence" value="ECO:0007669"/>
    <property type="project" value="InterPro"/>
</dbReference>
<dbReference type="SUPFAM" id="SSF50249">
    <property type="entry name" value="Nucleic acid-binding proteins"/>
    <property type="match status" value="1"/>
</dbReference>
<dbReference type="Pfam" id="PF08529">
    <property type="entry name" value="NusA_N"/>
    <property type="match status" value="2"/>
</dbReference>
<keyword evidence="8" id="KW-0648">Protein biosynthesis</keyword>
<feature type="region of interest" description="Disordered" evidence="14">
    <location>
        <begin position="533"/>
        <end position="767"/>
    </location>
</feature>
<dbReference type="InterPro" id="IPR015760">
    <property type="entry name" value="TIF_IF2"/>
</dbReference>
<evidence type="ECO:0000256" key="9">
    <source>
        <dbReference type="ARBA" id="ARBA00023015"/>
    </source>
</evidence>
<dbReference type="Gene3D" id="2.40.30.10">
    <property type="entry name" value="Translation factors"/>
    <property type="match status" value="2"/>
</dbReference>
<dbReference type="InterPro" id="IPR006847">
    <property type="entry name" value="IF2_N"/>
</dbReference>
<dbReference type="Gene3D" id="2.40.50.140">
    <property type="entry name" value="Nucleic acid-binding proteins"/>
    <property type="match status" value="1"/>
</dbReference>
<dbReference type="Gene3D" id="1.10.150.20">
    <property type="entry name" value="5' to 3' exonuclease, C-terminal subdomain"/>
    <property type="match status" value="1"/>
</dbReference>
<keyword evidence="6" id="KW-0889">Transcription antitermination</keyword>
<keyword evidence="4 18" id="KW-0396">Initiation factor</keyword>
<dbReference type="EMBL" id="CAMXCT030000001">
    <property type="protein sequence ID" value="CAL4759501.1"/>
    <property type="molecule type" value="Genomic_DNA"/>
</dbReference>
<feature type="compositionally biased region" description="Basic and acidic residues" evidence="14">
    <location>
        <begin position="712"/>
        <end position="732"/>
    </location>
</feature>
<dbReference type="InterPro" id="IPR015946">
    <property type="entry name" value="KH_dom-like_a/b"/>
</dbReference>
<dbReference type="SUPFAM" id="SSF50447">
    <property type="entry name" value="Translation proteins"/>
    <property type="match status" value="2"/>
</dbReference>
<feature type="compositionally biased region" description="Basic and acidic residues" evidence="14">
    <location>
        <begin position="388"/>
        <end position="401"/>
    </location>
</feature>
<dbReference type="SMART" id="SM00322">
    <property type="entry name" value="KH"/>
    <property type="match status" value="2"/>
</dbReference>
<feature type="domain" description="Tr-type G" evidence="16">
    <location>
        <begin position="854"/>
        <end position="1027"/>
    </location>
</feature>
<gene>
    <name evidence="17" type="ORF">C1SCF055_LOCUS779</name>
</gene>
<dbReference type="InterPro" id="IPR004087">
    <property type="entry name" value="KH_dom"/>
</dbReference>
<dbReference type="HAMAP" id="MF_00945_B">
    <property type="entry name" value="NusA_B"/>
    <property type="match status" value="1"/>
</dbReference>
<dbReference type="Gene3D" id="3.30.300.20">
    <property type="match status" value="2"/>
</dbReference>
<dbReference type="GO" id="GO:0005829">
    <property type="term" value="C:cytosol"/>
    <property type="evidence" value="ECO:0007669"/>
    <property type="project" value="TreeGrafter"/>
</dbReference>
<reference evidence="17" key="1">
    <citation type="submission" date="2022-10" db="EMBL/GenBank/DDBJ databases">
        <authorList>
            <person name="Chen Y."/>
            <person name="Dougan E. K."/>
            <person name="Chan C."/>
            <person name="Rhodes N."/>
            <person name="Thang M."/>
        </authorList>
    </citation>
    <scope>NUCLEOTIDE SEQUENCE</scope>
</reference>
<dbReference type="InterPro" id="IPR013735">
    <property type="entry name" value="TF_NusA_N"/>
</dbReference>
<dbReference type="NCBIfam" id="TIGR01953">
    <property type="entry name" value="NusA"/>
    <property type="match status" value="1"/>
</dbReference>
<dbReference type="InterPro" id="IPR025249">
    <property type="entry name" value="TF_NusA_KH_1st"/>
</dbReference>
<dbReference type="Pfam" id="PF13184">
    <property type="entry name" value="KH_NusA_1st"/>
    <property type="match status" value="1"/>
</dbReference>
<dbReference type="Pfam" id="PF22042">
    <property type="entry name" value="EF-G_D2"/>
    <property type="match status" value="1"/>
</dbReference>
<feature type="compositionally biased region" description="Acidic residues" evidence="14">
    <location>
        <begin position="425"/>
        <end position="438"/>
    </location>
</feature>
<dbReference type="InterPro" id="IPR009000">
    <property type="entry name" value="Transl_B-barrel_sf"/>
</dbReference>
<dbReference type="FunFam" id="3.30.300.20:FF:000005">
    <property type="entry name" value="Transcription termination/antitermination protein NusA"/>
    <property type="match status" value="1"/>
</dbReference>
<dbReference type="PROSITE" id="PS50126">
    <property type="entry name" value="S1"/>
    <property type="match status" value="1"/>
</dbReference>
<reference evidence="18 19" key="2">
    <citation type="submission" date="2024-05" db="EMBL/GenBank/DDBJ databases">
        <authorList>
            <person name="Chen Y."/>
            <person name="Shah S."/>
            <person name="Dougan E. K."/>
            <person name="Thang M."/>
            <person name="Chan C."/>
        </authorList>
    </citation>
    <scope>NUCLEOTIDE SEQUENCE [LARGE SCALE GENOMIC DNA]</scope>
</reference>
<dbReference type="InterPro" id="IPR012340">
    <property type="entry name" value="NA-bd_OB-fold"/>
</dbReference>
<dbReference type="Proteomes" id="UP001152797">
    <property type="component" value="Unassembled WGS sequence"/>
</dbReference>
<dbReference type="InterPro" id="IPR058582">
    <property type="entry name" value="KH_NusA_2nd"/>
</dbReference>
<evidence type="ECO:0000256" key="6">
    <source>
        <dbReference type="ARBA" id="ARBA00022814"/>
    </source>
</evidence>
<dbReference type="HAMAP" id="MF_00100_B">
    <property type="entry name" value="IF_2_B"/>
    <property type="match status" value="1"/>
</dbReference>
<dbReference type="FunFam" id="2.40.30.10:FF:000054">
    <property type="entry name" value="Translation initiation factor IF-2"/>
    <property type="match status" value="1"/>
</dbReference>
<dbReference type="GO" id="GO:0031564">
    <property type="term" value="P:transcription antitermination"/>
    <property type="evidence" value="ECO:0007669"/>
    <property type="project" value="UniProtKB-KW"/>
</dbReference>
<keyword evidence="5" id="KW-0547">Nucleotide-binding</keyword>
<keyword evidence="11" id="KW-0804">Transcription</keyword>
<dbReference type="CDD" id="cd22529">
    <property type="entry name" value="KH-II_NusA_rpt2"/>
    <property type="match status" value="1"/>
</dbReference>
<evidence type="ECO:0000259" key="15">
    <source>
        <dbReference type="PROSITE" id="PS50126"/>
    </source>
</evidence>
<dbReference type="FunFam" id="2.40.30.10:FF:000008">
    <property type="entry name" value="Translation initiation factor IF-2"/>
    <property type="match status" value="1"/>
</dbReference>
<dbReference type="InterPro" id="IPR005225">
    <property type="entry name" value="Small_GTP-bd"/>
</dbReference>
<accession>A0A9P1BEV3</accession>
<feature type="compositionally biased region" description="Basic and acidic residues" evidence="14">
    <location>
        <begin position="668"/>
        <end position="687"/>
    </location>
</feature>
<dbReference type="CDD" id="cd01887">
    <property type="entry name" value="IF2_eIF5B"/>
    <property type="match status" value="1"/>
</dbReference>
<dbReference type="InterPro" id="IPR010213">
    <property type="entry name" value="TF_NusA"/>
</dbReference>
<dbReference type="InterPro" id="IPR044145">
    <property type="entry name" value="IF2_II"/>
</dbReference>
<dbReference type="GO" id="GO:0003723">
    <property type="term" value="F:RNA binding"/>
    <property type="evidence" value="ECO:0007669"/>
    <property type="project" value="UniProtKB-KW"/>
</dbReference>
<dbReference type="FunFam" id="3.40.50.10050:FF:000001">
    <property type="entry name" value="Translation initiation factor IF-2"/>
    <property type="match status" value="1"/>
</dbReference>
<feature type="compositionally biased region" description="Basic and acidic residues" evidence="14">
    <location>
        <begin position="597"/>
        <end position="608"/>
    </location>
</feature>
<keyword evidence="2" id="KW-0806">Transcription termination</keyword>
<keyword evidence="3" id="KW-0963">Cytoplasm</keyword>
<dbReference type="Pfam" id="PF11987">
    <property type="entry name" value="IF-2"/>
    <property type="match status" value="1"/>
</dbReference>
<dbReference type="CDD" id="cd03692">
    <property type="entry name" value="mtIF2_IVc"/>
    <property type="match status" value="1"/>
</dbReference>
<evidence type="ECO:0000313" key="18">
    <source>
        <dbReference type="EMBL" id="CAL4759501.1"/>
    </source>
</evidence>
<dbReference type="SUPFAM" id="SSF52540">
    <property type="entry name" value="P-loop containing nucleoside triphosphate hydrolases"/>
    <property type="match status" value="1"/>
</dbReference>
<dbReference type="PANTHER" id="PTHR43381">
    <property type="entry name" value="TRANSLATION INITIATION FACTOR IF-2-RELATED"/>
    <property type="match status" value="1"/>
</dbReference>
<dbReference type="InterPro" id="IPR003029">
    <property type="entry name" value="S1_domain"/>
</dbReference>
<organism evidence="17">
    <name type="scientific">Cladocopium goreaui</name>
    <dbReference type="NCBI Taxonomy" id="2562237"/>
    <lineage>
        <taxon>Eukaryota</taxon>
        <taxon>Sar</taxon>
        <taxon>Alveolata</taxon>
        <taxon>Dinophyceae</taxon>
        <taxon>Suessiales</taxon>
        <taxon>Symbiodiniaceae</taxon>
        <taxon>Cladocopium</taxon>
    </lineage>
</organism>
<dbReference type="FunFam" id="3.30.300.20:FF:000002">
    <property type="entry name" value="Transcription termination/antitermination protein NusA"/>
    <property type="match status" value="1"/>
</dbReference>
<dbReference type="GO" id="GO:0005525">
    <property type="term" value="F:GTP binding"/>
    <property type="evidence" value="ECO:0007669"/>
    <property type="project" value="UniProtKB-KW"/>
</dbReference>
<dbReference type="InterPro" id="IPR010995">
    <property type="entry name" value="DNA_repair_Rad51/TF_NusA_a-hlx"/>
</dbReference>
<dbReference type="CDD" id="cd04455">
    <property type="entry name" value="S1_NusA"/>
    <property type="match status" value="1"/>
</dbReference>
<feature type="compositionally biased region" description="Low complexity" evidence="14">
    <location>
        <begin position="549"/>
        <end position="560"/>
    </location>
</feature>
<evidence type="ECO:0000256" key="11">
    <source>
        <dbReference type="ARBA" id="ARBA00023163"/>
    </source>
</evidence>
<dbReference type="CDD" id="cd03702">
    <property type="entry name" value="IF2_mtIF2_II"/>
    <property type="match status" value="1"/>
</dbReference>
<dbReference type="InterPro" id="IPR000795">
    <property type="entry name" value="T_Tr_GTP-bd_dom"/>
</dbReference>
<protein>
    <recommendedName>
        <fullName evidence="13">Translation initiation factor IF-2, chloroplastic</fullName>
    </recommendedName>
</protein>
<sequence>MNPNELLRIVDTIHRDKNIDKEIVFEGIEASLVSAAKRHYGEESDIIVHIDRVDGSISGTRDGIPLDPEETVGRIGAQTAKQVMIQKIREAERDALYDEYTALIGQMVTGVIQSSKGGTATVTLSNVEALLPRSEQIPGESHHVNERVRATVCEVRKVGTRVKVILSRTRPDLVRCLFEQEIPEIAEGVIEIKSIAREPSYRTKVSVTSSDARVDCIGACVGSRGNRIKNVVDELAGERIDIVRWSDDMQELIPNALQPAEVEEVILCQMLGRAIVLVREDQLSLAIGRRGQNVRLASKLCIWDIEIMTREELDEQIDVAVAGFSSIEGVDENLSERLVGEGYLSYDDLSIIEPEALMEMGGLTMEQVDKIVEIAEVRAAEAEKAAAEQRRKRREQERAAAEEEAASEEAAAKDASEAEAAGGEGGEEPQPEVAEQESSESPVASADEAGSTDGSADVSADDSEESSREATFFETTGSKPQLSVRIYALAKELKIDSKELVEICPKAGISGKGSALASLDDDEVAKIKAYVSGNGATGSGQAAKPSGDAAASGSKPATGKAAGGAPGVLRREDYIAPAGVSSKKPPTMPAKQPPKQPPKEETPAETKKKPPATEGPPKPAAPTIKLAPMPSANTPPPVRRSNEPAPQKPDIKLPADAIRAGKAGAKPLQEHLRKHEARRKTEEKEDNAAIMPPGSEPPLVTGREHRRGGGGKKREVDEDRGKGSVGGREQRQLKRKRGGGRQDSDVEYRPRRSFRPKRTGTNTAAPRKGKVVVELPATVRSFSEGIGVPARQVLGKLLAFGKMSNINAEIDRETAELLAIELEADVEFKTAVNLEDQLLTQFEDFEDPEGSLVERAPVVTFLGHVDHGKTSLLDRIIDIDVVSGESGGITQHIRAYRIDRDGRSIAFVDTPGHEAFTEMRARGANVTDIAVLVVAADDGIMPQTEEAISHARAAGVPIVVAMNKIDLPGVNIDRIYQQLAENELLPTEWGGDTEVIKCSAMTGEGIDDLLETLATLAELHDYKANPDRPGAGTCIEAELHEGRGVVAKLLVQKGTLKIGDVIVCGEAHGRVKAMYDTLLGEQVMHEVAGPSTPVNVTGLDVAPGAGEHFYVMDDISKAREIASTRASSAKRQSLSGTKTHVTLENLFDHLGDDEVQTLNLILRADVKGSIEAIVKELSKLDHPEVQIKVLQATVGGVTEADIHLADASDAVVIAFNVVPDEGARTLAQTKGVQVRRYDVIYKVTDDLKASLEGMLKPELRESDLGRALVLRLFPISRVGTVAGCRVLSGVIQRDCRIRVIRDNRILGVYPLDSLRREKDDTREVREGYECGMKLVGFNDLKEGDILEAYKIEEVARTF</sequence>
<dbReference type="EMBL" id="CAMXCT010000001">
    <property type="protein sequence ID" value="CAI3972189.1"/>
    <property type="molecule type" value="Genomic_DNA"/>
</dbReference>
<dbReference type="SUPFAM" id="SSF69705">
    <property type="entry name" value="Transcription factor NusA, N-terminal domain"/>
    <property type="match status" value="1"/>
</dbReference>
<dbReference type="NCBIfam" id="TIGR00487">
    <property type="entry name" value="IF-2"/>
    <property type="match status" value="1"/>
</dbReference>
<dbReference type="InterPro" id="IPR053905">
    <property type="entry name" value="EF-G-like_DII"/>
</dbReference>
<dbReference type="InterPro" id="IPR023115">
    <property type="entry name" value="TIF_IF2_dom3"/>
</dbReference>
<evidence type="ECO:0000256" key="1">
    <source>
        <dbReference type="ARBA" id="ARBA00007733"/>
    </source>
</evidence>
<dbReference type="InterPro" id="IPR036555">
    <property type="entry name" value="NusA_N_sf"/>
</dbReference>
<keyword evidence="9" id="KW-0805">Transcription regulation</keyword>
<dbReference type="Gene3D" id="3.40.50.300">
    <property type="entry name" value="P-loop containing nucleotide triphosphate hydrolases"/>
    <property type="match status" value="1"/>
</dbReference>
<dbReference type="SUPFAM" id="SSF47794">
    <property type="entry name" value="Rad51 N-terminal domain-like"/>
    <property type="match status" value="1"/>
</dbReference>
<evidence type="ECO:0000256" key="4">
    <source>
        <dbReference type="ARBA" id="ARBA00022540"/>
    </source>
</evidence>
<comment type="caution">
    <text evidence="17">The sequence shown here is derived from an EMBL/GenBank/DDBJ whole genome shotgun (WGS) entry which is preliminary data.</text>
</comment>
<feature type="compositionally biased region" description="Pro residues" evidence="14">
    <location>
        <begin position="586"/>
        <end position="596"/>
    </location>
</feature>
<dbReference type="InterPro" id="IPR027417">
    <property type="entry name" value="P-loop_NTPase"/>
</dbReference>
<dbReference type="Gene3D" id="3.40.50.10050">
    <property type="entry name" value="Translation initiation factor IF- 2, domain 3"/>
    <property type="match status" value="1"/>
</dbReference>
<dbReference type="SMART" id="SM00316">
    <property type="entry name" value="S1"/>
    <property type="match status" value="1"/>
</dbReference>
<dbReference type="InterPro" id="IPR000178">
    <property type="entry name" value="TF_IF2_bacterial-like"/>
</dbReference>
<proteinExistence type="inferred from homology"/>
<keyword evidence="19" id="KW-1185">Reference proteome</keyword>
<keyword evidence="7" id="KW-0694">RNA-binding</keyword>
<dbReference type="GO" id="GO:0006353">
    <property type="term" value="P:DNA-templated transcription termination"/>
    <property type="evidence" value="ECO:0007669"/>
    <property type="project" value="UniProtKB-KW"/>
</dbReference>
<evidence type="ECO:0000313" key="19">
    <source>
        <dbReference type="Proteomes" id="UP001152797"/>
    </source>
</evidence>
<dbReference type="GO" id="GO:0003743">
    <property type="term" value="F:translation initiation factor activity"/>
    <property type="evidence" value="ECO:0007669"/>
    <property type="project" value="UniProtKB-KW"/>
</dbReference>
<evidence type="ECO:0000256" key="2">
    <source>
        <dbReference type="ARBA" id="ARBA00022472"/>
    </source>
</evidence>
<dbReference type="FunFam" id="3.40.50.300:FF:000019">
    <property type="entry name" value="Translation initiation factor IF-2"/>
    <property type="match status" value="1"/>
</dbReference>
<evidence type="ECO:0000256" key="8">
    <source>
        <dbReference type="ARBA" id="ARBA00022917"/>
    </source>
</evidence>
<evidence type="ECO:0000256" key="5">
    <source>
        <dbReference type="ARBA" id="ARBA00022741"/>
    </source>
</evidence>
<dbReference type="Pfam" id="PF00009">
    <property type="entry name" value="GTP_EFTU"/>
    <property type="match status" value="1"/>
</dbReference>
<dbReference type="Pfam" id="PF26594">
    <property type="entry name" value="KH_NusA_2nd"/>
    <property type="match status" value="1"/>
</dbReference>
<dbReference type="EMBL" id="CAMXCT020000001">
    <property type="protein sequence ID" value="CAL1125564.1"/>
    <property type="molecule type" value="Genomic_DNA"/>
</dbReference>
<dbReference type="Gene3D" id="3.30.1480.10">
    <property type="entry name" value="NusA, N-terminal domain"/>
    <property type="match status" value="1"/>
</dbReference>
<feature type="compositionally biased region" description="Basic and acidic residues" evidence="14">
    <location>
        <begin position="740"/>
        <end position="750"/>
    </location>
</feature>
<feature type="compositionally biased region" description="Low complexity" evidence="14">
    <location>
        <begin position="439"/>
        <end position="458"/>
    </location>
</feature>
<dbReference type="GO" id="GO:0003924">
    <property type="term" value="F:GTPase activity"/>
    <property type="evidence" value="ECO:0007669"/>
    <property type="project" value="InterPro"/>
</dbReference>
<dbReference type="SUPFAM" id="SSF52156">
    <property type="entry name" value="Initiation factor IF2/eIF5b, domain 3"/>
    <property type="match status" value="1"/>
</dbReference>
<evidence type="ECO:0000313" key="17">
    <source>
        <dbReference type="EMBL" id="CAI3972189.1"/>
    </source>
</evidence>
<feature type="domain" description="S1 motif" evidence="15">
    <location>
        <begin position="105"/>
        <end position="169"/>
    </location>
</feature>
<dbReference type="PANTHER" id="PTHR43381:SF5">
    <property type="entry name" value="TR-TYPE G DOMAIN-CONTAINING PROTEIN"/>
    <property type="match status" value="1"/>
</dbReference>